<accession>A0A9P4YNS9</accession>
<feature type="compositionally biased region" description="Gly residues" evidence="10">
    <location>
        <begin position="223"/>
        <end position="234"/>
    </location>
</feature>
<sequence>MPSAVLGFTPNLDKYLKSIKGQPVDQSVDSLVSLLKRHQVSGAEECAVATAHCLLQLITRSKWHDVATLISQVTRVGGRLSRARPDELVVANIVRRVLGLIRDEAAEDRSEELCGAAVGRENAAAAAADDDNGSSGNTPTTADDHARQMRALRSEIIDGIEEIFDEISQVDDQVGASAEVHIRPGDYVVLHQPSTTVQRFVLRAAARRKFSVMIDTPVPTRQAGGGDPRGGSTGTGTTTDRYASFRRKLAASGITLINIAGAGAMCYMPRVDKVILGASAITATGGIVTDSGASVLARAAKVCGATVLVLAGIYKLSPIDPSTEDDVIEWANPSTYVDFADADLVHGVTVRAAVKELVSHTSIDSYITNLGTHSREHLSGLIADHYKPQDTNIHLSAAS</sequence>
<dbReference type="GO" id="GO:0005851">
    <property type="term" value="C:eukaryotic translation initiation factor 2B complex"/>
    <property type="evidence" value="ECO:0007669"/>
    <property type="project" value="TreeGrafter"/>
</dbReference>
<comment type="subcellular location">
    <subcellularLocation>
        <location evidence="1">Cytoplasm</location>
        <location evidence="1">Cytosol</location>
    </subcellularLocation>
</comment>
<evidence type="ECO:0000256" key="3">
    <source>
        <dbReference type="ARBA" id="ARBA00022490"/>
    </source>
</evidence>
<dbReference type="GeneID" id="55969609"/>
<evidence type="ECO:0000256" key="7">
    <source>
        <dbReference type="ARBA" id="ARBA00044228"/>
    </source>
</evidence>
<gene>
    <name evidence="11" type="ORF">GMORB2_3381</name>
</gene>
<name>A0A9P4YNS9_9HYPO</name>
<dbReference type="EMBL" id="JAANYQ010000019">
    <property type="protein sequence ID" value="KAF4119970.1"/>
    <property type="molecule type" value="Genomic_DNA"/>
</dbReference>
<dbReference type="InterPro" id="IPR037171">
    <property type="entry name" value="NagB/RpiA_transferase-like"/>
</dbReference>
<evidence type="ECO:0000256" key="9">
    <source>
        <dbReference type="RuleBase" id="RU003814"/>
    </source>
</evidence>
<evidence type="ECO:0000256" key="5">
    <source>
        <dbReference type="ARBA" id="ARBA00022917"/>
    </source>
</evidence>
<dbReference type="GO" id="GO:0003743">
    <property type="term" value="F:translation initiation factor activity"/>
    <property type="evidence" value="ECO:0007669"/>
    <property type="project" value="UniProtKB-KW"/>
</dbReference>
<dbReference type="PANTHER" id="PTHR45859">
    <property type="entry name" value="TRANSLATION INITIATION FACTOR EIF-2B SUBUNIT BETA"/>
    <property type="match status" value="1"/>
</dbReference>
<protein>
    <recommendedName>
        <fullName evidence="6">Translation initiation factor eIF2B subunit beta</fullName>
    </recommendedName>
    <alternativeName>
        <fullName evidence="7">eIF2B GDP-GTP exchange factor subunit beta</fullName>
    </alternativeName>
</protein>
<dbReference type="InterPro" id="IPR042529">
    <property type="entry name" value="IF_2B-like_C"/>
</dbReference>
<comment type="similarity">
    <text evidence="2 9">Belongs to the eIF-2B alpha/beta/delta subunits family.</text>
</comment>
<dbReference type="Proteomes" id="UP000749293">
    <property type="component" value="Unassembled WGS sequence"/>
</dbReference>
<comment type="caution">
    <text evidence="11">The sequence shown here is derived from an EMBL/GenBank/DDBJ whole genome shotgun (WGS) entry which is preliminary data.</text>
</comment>
<evidence type="ECO:0000256" key="6">
    <source>
        <dbReference type="ARBA" id="ARBA00044122"/>
    </source>
</evidence>
<evidence type="ECO:0000256" key="1">
    <source>
        <dbReference type="ARBA" id="ARBA00004514"/>
    </source>
</evidence>
<dbReference type="GO" id="GO:0005829">
    <property type="term" value="C:cytosol"/>
    <property type="evidence" value="ECO:0007669"/>
    <property type="project" value="UniProtKB-SubCell"/>
</dbReference>
<keyword evidence="4 11" id="KW-0396">Initiation factor</keyword>
<organism evidence="11 12">
    <name type="scientific">Geosmithia morbida</name>
    <dbReference type="NCBI Taxonomy" id="1094350"/>
    <lineage>
        <taxon>Eukaryota</taxon>
        <taxon>Fungi</taxon>
        <taxon>Dikarya</taxon>
        <taxon>Ascomycota</taxon>
        <taxon>Pezizomycotina</taxon>
        <taxon>Sordariomycetes</taxon>
        <taxon>Hypocreomycetidae</taxon>
        <taxon>Hypocreales</taxon>
        <taxon>Bionectriaceae</taxon>
        <taxon>Geosmithia</taxon>
    </lineage>
</organism>
<evidence type="ECO:0000313" key="11">
    <source>
        <dbReference type="EMBL" id="KAF4119970.1"/>
    </source>
</evidence>
<proteinExistence type="inferred from homology"/>
<dbReference type="PANTHER" id="PTHR45859:SF1">
    <property type="entry name" value="TRANSLATION INITIATION FACTOR EIF-2B SUBUNIT BETA"/>
    <property type="match status" value="1"/>
</dbReference>
<dbReference type="InterPro" id="IPR000649">
    <property type="entry name" value="IF-2B-related"/>
</dbReference>
<dbReference type="SUPFAM" id="SSF100950">
    <property type="entry name" value="NagB/RpiA/CoA transferase-like"/>
    <property type="match status" value="1"/>
</dbReference>
<dbReference type="Gene3D" id="3.40.50.10470">
    <property type="entry name" value="Translation initiation factor eif-2b, domain 2"/>
    <property type="match status" value="1"/>
</dbReference>
<evidence type="ECO:0000256" key="10">
    <source>
        <dbReference type="SAM" id="MobiDB-lite"/>
    </source>
</evidence>
<feature type="region of interest" description="Disordered" evidence="10">
    <location>
        <begin position="217"/>
        <end position="238"/>
    </location>
</feature>
<comment type="subunit">
    <text evidence="8">Component of the translation initiation factor 2B (eIF2B) complex which is a heterodecamer of two sets of five different subunits: alpha, beta, gamma, delta and epsilon. Subunits alpha, beta and delta comprise a regulatory subcomplex and subunits epsilon and gamma comprise a catalytic subcomplex. Within the complex, the hexameric regulatory complex resides at the center, with the two heterodimeric catalytic subcomplexes bound on opposite sides.</text>
</comment>
<feature type="region of interest" description="Disordered" evidence="10">
    <location>
        <begin position="124"/>
        <end position="145"/>
    </location>
</feature>
<dbReference type="Pfam" id="PF01008">
    <property type="entry name" value="IF-2B"/>
    <property type="match status" value="2"/>
</dbReference>
<dbReference type="RefSeq" id="XP_035318622.1">
    <property type="nucleotide sequence ID" value="XM_035465357.1"/>
</dbReference>
<keyword evidence="5" id="KW-0648">Protein biosynthesis</keyword>
<dbReference type="AlphaFoldDB" id="A0A9P4YNS9"/>
<evidence type="ECO:0000256" key="8">
    <source>
        <dbReference type="ARBA" id="ARBA00046432"/>
    </source>
</evidence>
<evidence type="ECO:0000256" key="2">
    <source>
        <dbReference type="ARBA" id="ARBA00007251"/>
    </source>
</evidence>
<keyword evidence="3" id="KW-0963">Cytoplasm</keyword>
<dbReference type="InterPro" id="IPR051855">
    <property type="entry name" value="eIF2B_beta_subunit"/>
</dbReference>
<evidence type="ECO:0000256" key="4">
    <source>
        <dbReference type="ARBA" id="ARBA00022540"/>
    </source>
</evidence>
<dbReference type="OrthoDB" id="269919at2759"/>
<reference evidence="11" key="1">
    <citation type="submission" date="2020-03" db="EMBL/GenBank/DDBJ databases">
        <title>Site-based positive gene gene selection in Geosmithia morbida across the United States reveals a broad range of putative effectors and factors for local host and environmental adapation.</title>
        <authorList>
            <person name="Onufrak A."/>
            <person name="Murdoch R.W."/>
            <person name="Gazis R."/>
            <person name="Huff M."/>
            <person name="Staton M."/>
            <person name="Klingeman W."/>
            <person name="Hadziabdic D."/>
        </authorList>
    </citation>
    <scope>NUCLEOTIDE SEQUENCE</scope>
    <source>
        <strain evidence="11">1262</strain>
    </source>
</reference>
<keyword evidence="12" id="KW-1185">Reference proteome</keyword>
<dbReference type="GO" id="GO:0005085">
    <property type="term" value="F:guanyl-nucleotide exchange factor activity"/>
    <property type="evidence" value="ECO:0007669"/>
    <property type="project" value="TreeGrafter"/>
</dbReference>
<evidence type="ECO:0000313" key="12">
    <source>
        <dbReference type="Proteomes" id="UP000749293"/>
    </source>
</evidence>